<name>A0ABD1XEK5_9MARC</name>
<feature type="region of interest" description="Disordered" evidence="1">
    <location>
        <begin position="239"/>
        <end position="263"/>
    </location>
</feature>
<comment type="caution">
    <text evidence="2">The sequence shown here is derived from an EMBL/GenBank/DDBJ whole genome shotgun (WGS) entry which is preliminary data.</text>
</comment>
<protein>
    <submittedName>
        <fullName evidence="2">Uncharacterized protein</fullName>
    </submittedName>
</protein>
<feature type="region of interest" description="Disordered" evidence="1">
    <location>
        <begin position="94"/>
        <end position="114"/>
    </location>
</feature>
<keyword evidence="3" id="KW-1185">Reference proteome</keyword>
<feature type="compositionally biased region" description="Basic and acidic residues" evidence="1">
    <location>
        <begin position="245"/>
        <end position="258"/>
    </location>
</feature>
<dbReference type="AlphaFoldDB" id="A0ABD1XEK5"/>
<reference evidence="2 3" key="1">
    <citation type="submission" date="2024-09" db="EMBL/GenBank/DDBJ databases">
        <title>Chromosome-scale assembly of Riccia fluitans.</title>
        <authorList>
            <person name="Paukszto L."/>
            <person name="Sawicki J."/>
            <person name="Karawczyk K."/>
            <person name="Piernik-Szablinska J."/>
            <person name="Szczecinska M."/>
            <person name="Mazdziarz M."/>
        </authorList>
    </citation>
    <scope>NUCLEOTIDE SEQUENCE [LARGE SCALE GENOMIC DNA]</scope>
    <source>
        <strain evidence="2">Rf_01</strain>
        <tissue evidence="2">Aerial parts of the thallus</tissue>
    </source>
</reference>
<accession>A0ABD1XEK5</accession>
<evidence type="ECO:0000256" key="1">
    <source>
        <dbReference type="SAM" id="MobiDB-lite"/>
    </source>
</evidence>
<sequence length="310" mass="34042">MALLSSLALHKLLLEVRSPKTYKFPMITKEDYVLSRLVWEYGISWTTAVRTSLGGTPVLPYTELEEAGGGCWRGSISVLAAWPDGSHATKFPRVPDRPRRKLHGHHVHSRVSTLPRPGVDTDVVRSGLLVLDFGQLPPLWVKGGTSHKDNQLQLDGGIRSVDPATFWEGRDPFGQFRLPGRSGPSNVASSDHALVCRADRGVDRGLLRWGRRRVPSSCGVITCTLADSLSQHVRELAIHGGNEPRSNHDQMRPGEDRSCGSVGPLNPVNYFGRGIWLLRQTQVAEPIAIFEVQHRLTSGGDGLTQGYPGD</sequence>
<gene>
    <name evidence="2" type="ORF">R1flu_017259</name>
</gene>
<organism evidence="2 3">
    <name type="scientific">Riccia fluitans</name>
    <dbReference type="NCBI Taxonomy" id="41844"/>
    <lineage>
        <taxon>Eukaryota</taxon>
        <taxon>Viridiplantae</taxon>
        <taxon>Streptophyta</taxon>
        <taxon>Embryophyta</taxon>
        <taxon>Marchantiophyta</taxon>
        <taxon>Marchantiopsida</taxon>
        <taxon>Marchantiidae</taxon>
        <taxon>Marchantiales</taxon>
        <taxon>Ricciaceae</taxon>
        <taxon>Riccia</taxon>
    </lineage>
</organism>
<evidence type="ECO:0000313" key="3">
    <source>
        <dbReference type="Proteomes" id="UP001605036"/>
    </source>
</evidence>
<proteinExistence type="predicted"/>
<dbReference type="Proteomes" id="UP001605036">
    <property type="component" value="Unassembled WGS sequence"/>
</dbReference>
<evidence type="ECO:0000313" key="2">
    <source>
        <dbReference type="EMBL" id="KAL2603271.1"/>
    </source>
</evidence>
<feature type="compositionally biased region" description="Basic residues" evidence="1">
    <location>
        <begin position="98"/>
        <end position="109"/>
    </location>
</feature>
<dbReference type="EMBL" id="JBHFFA010000011">
    <property type="protein sequence ID" value="KAL2603271.1"/>
    <property type="molecule type" value="Genomic_DNA"/>
</dbReference>